<keyword evidence="3" id="KW-1185">Reference proteome</keyword>
<protein>
    <submittedName>
        <fullName evidence="2">Putative HNH endonuclease</fullName>
    </submittedName>
</protein>
<name>A0A385IPG7_9CAUD</name>
<evidence type="ECO:0000259" key="1">
    <source>
        <dbReference type="Pfam" id="PF07463"/>
    </source>
</evidence>
<reference evidence="3" key="1">
    <citation type="submission" date="2018-08" db="EMBL/GenBank/DDBJ databases">
        <title>Complete genome of Escherichia coli podophage LL11.</title>
        <authorList>
            <person name="Theodore M.P."/>
            <person name="Lessor L."/>
            <person name="O'Leary C."/>
            <person name="Liu M."/>
        </authorList>
    </citation>
    <scope>NUCLEOTIDE SEQUENCE [LARGE SCALE GENOMIC DNA]</scope>
</reference>
<dbReference type="InterPro" id="IPR010902">
    <property type="entry name" value="NUMOD4"/>
</dbReference>
<dbReference type="Gene3D" id="3.90.75.20">
    <property type="match status" value="1"/>
</dbReference>
<keyword evidence="2" id="KW-0540">Nuclease</keyword>
<dbReference type="Pfam" id="PF07463">
    <property type="entry name" value="NUMOD4"/>
    <property type="match status" value="1"/>
</dbReference>
<dbReference type="Proteomes" id="UP000261814">
    <property type="component" value="Segment"/>
</dbReference>
<dbReference type="GO" id="GO:0016788">
    <property type="term" value="F:hydrolase activity, acting on ester bonds"/>
    <property type="evidence" value="ECO:0007669"/>
    <property type="project" value="InterPro"/>
</dbReference>
<accession>A0A385IPG7</accession>
<proteinExistence type="predicted"/>
<reference evidence="2 3" key="2">
    <citation type="journal article" date="2019" name="Microbiol. Resour. Announc.">
        <title>Complete Genome Sequence of Enterotoxigenic Escherichia coli Podophage LL11.</title>
        <authorList>
            <person name="Theodore M."/>
            <person name="Lessor L."/>
            <person name="O'Leary C."/>
            <person name="Kongari R."/>
            <person name="Gill J."/>
            <person name="Liu M."/>
        </authorList>
    </citation>
    <scope>NUCLEOTIDE SEQUENCE [LARGE SCALE GENOMIC DNA]</scope>
</reference>
<keyword evidence="2" id="KW-0378">Hydrolase</keyword>
<feature type="domain" description="NUMOD4" evidence="1">
    <location>
        <begin position="2"/>
        <end position="42"/>
    </location>
</feature>
<evidence type="ECO:0000313" key="3">
    <source>
        <dbReference type="Proteomes" id="UP000261814"/>
    </source>
</evidence>
<sequence>MEIWMPVLGHESYHVSNLGRVRGKNGKILKAGYARGYLNVVLDNKTYPVHRLVALSFVDGYAPGLVVNHIDECKHHNFAFNLEWVTQAANVEHSLATDFVVLDPAGVKYKGRNASRFAREHGLCPRTFRKMLAGQISHHKGWTKV</sequence>
<dbReference type="SUPFAM" id="SSF54060">
    <property type="entry name" value="His-Me finger endonucleases"/>
    <property type="match status" value="1"/>
</dbReference>
<dbReference type="EMBL" id="MH729818">
    <property type="protein sequence ID" value="AXY85381.1"/>
    <property type="molecule type" value="Genomic_DNA"/>
</dbReference>
<dbReference type="InterPro" id="IPR044925">
    <property type="entry name" value="His-Me_finger_sf"/>
</dbReference>
<keyword evidence="2" id="KW-0255">Endonuclease</keyword>
<dbReference type="GO" id="GO:0004519">
    <property type="term" value="F:endonuclease activity"/>
    <property type="evidence" value="ECO:0007669"/>
    <property type="project" value="UniProtKB-KW"/>
</dbReference>
<gene>
    <name evidence="2" type="ORF">CPT_LL11_012</name>
</gene>
<evidence type="ECO:0000313" key="2">
    <source>
        <dbReference type="EMBL" id="AXY85381.1"/>
    </source>
</evidence>
<organism evidence="2 3">
    <name type="scientific">Escherichia phage LL11</name>
    <dbReference type="NCBI Taxonomy" id="2315628"/>
    <lineage>
        <taxon>Viruses</taxon>
        <taxon>Duplodnaviria</taxon>
        <taxon>Heunggongvirae</taxon>
        <taxon>Uroviricota</taxon>
        <taxon>Caudoviricetes</taxon>
        <taxon>Autographivirales</taxon>
        <taxon>Autosignataviridae</taxon>
        <taxon>Molineuxvirinae</taxon>
        <taxon>Rodentiumvirus</taxon>
        <taxon>Rodentiumvirus LL11</taxon>
        <taxon>Vectrevirus LL11</taxon>
    </lineage>
</organism>